<keyword evidence="2" id="KW-0234">DNA repair</keyword>
<sequence length="303" mass="33276">MTDWIDLPIAGPFDLTASARFLEGFAPAARASAAAHQGELRLAFPCAPSWRPVGVHIRQSQVDGRVRARVVGDRRDTGNAVAHVRRILSLDVDGSGFAEVGRRDPVVAQLQRRYPGLRPVGFHSPYEAACWAVIGNRTRIAHAAMIKHRLAERLGVEVEVHGELLPSFPGPEVITALEHVPLVNEVKSRRLRGIAEAALAGELDAGALRAMPADQAIEHLRRLDGIGPFSAELILLRGAVHPDGFPTSERRLHEEMVSAYGPSTVDLHGIAERWRPYRTWISVLFRTRREDLTGEIAGQRRAG</sequence>
<keyword evidence="1" id="KW-0227">DNA damage</keyword>
<dbReference type="RefSeq" id="WP_130343112.1">
    <property type="nucleotide sequence ID" value="NZ_SGWQ01000002.1"/>
</dbReference>
<evidence type="ECO:0000256" key="1">
    <source>
        <dbReference type="ARBA" id="ARBA00022763"/>
    </source>
</evidence>
<dbReference type="Gene3D" id="1.10.340.30">
    <property type="entry name" value="Hypothetical protein, domain 2"/>
    <property type="match status" value="1"/>
</dbReference>
<dbReference type="OrthoDB" id="9811249at2"/>
<dbReference type="GO" id="GO:0006307">
    <property type="term" value="P:DNA alkylation repair"/>
    <property type="evidence" value="ECO:0007669"/>
    <property type="project" value="TreeGrafter"/>
</dbReference>
<reference evidence="3 4" key="1">
    <citation type="submission" date="2019-02" db="EMBL/GenBank/DDBJ databases">
        <title>Genomic Encyclopedia of Type Strains, Phase IV (KMG-IV): sequencing the most valuable type-strain genomes for metagenomic binning, comparative biology and taxonomic classification.</title>
        <authorList>
            <person name="Goeker M."/>
        </authorList>
    </citation>
    <scope>NUCLEOTIDE SEQUENCE [LARGE SCALE GENOMIC DNA]</scope>
    <source>
        <strain evidence="3 4">DSM 101727</strain>
    </source>
</reference>
<evidence type="ECO:0000313" key="4">
    <source>
        <dbReference type="Proteomes" id="UP000294257"/>
    </source>
</evidence>
<evidence type="ECO:0000313" key="3">
    <source>
        <dbReference type="EMBL" id="RZS43235.1"/>
    </source>
</evidence>
<dbReference type="EMBL" id="SGWQ01000002">
    <property type="protein sequence ID" value="RZS43235.1"/>
    <property type="molecule type" value="Genomic_DNA"/>
</dbReference>
<proteinExistence type="predicted"/>
<keyword evidence="4" id="KW-1185">Reference proteome</keyword>
<organism evidence="3 4">
    <name type="scientific">Herbihabitans rhizosphaerae</name>
    <dbReference type="NCBI Taxonomy" id="1872711"/>
    <lineage>
        <taxon>Bacteria</taxon>
        <taxon>Bacillati</taxon>
        <taxon>Actinomycetota</taxon>
        <taxon>Actinomycetes</taxon>
        <taxon>Pseudonocardiales</taxon>
        <taxon>Pseudonocardiaceae</taxon>
        <taxon>Herbihabitans</taxon>
    </lineage>
</organism>
<comment type="caution">
    <text evidence="3">The sequence shown here is derived from an EMBL/GenBank/DDBJ whole genome shotgun (WGS) entry which is preliminary data.</text>
</comment>
<dbReference type="GO" id="GO:0006285">
    <property type="term" value="P:base-excision repair, AP site formation"/>
    <property type="evidence" value="ECO:0007669"/>
    <property type="project" value="TreeGrafter"/>
</dbReference>
<dbReference type="AlphaFoldDB" id="A0A4Q7L227"/>
<name>A0A4Q7L227_9PSEU</name>
<dbReference type="InterPro" id="IPR051912">
    <property type="entry name" value="Alkylbase_DNA_Glycosylase/TA"/>
</dbReference>
<protein>
    <submittedName>
        <fullName evidence="3">DNA-3-methyladenine glycosylase II</fullName>
    </submittedName>
</protein>
<gene>
    <name evidence="3" type="ORF">EV193_102214</name>
</gene>
<dbReference type="SUPFAM" id="SSF48150">
    <property type="entry name" value="DNA-glycosylase"/>
    <property type="match status" value="1"/>
</dbReference>
<dbReference type="PANTHER" id="PTHR43003:SF5">
    <property type="entry name" value="DNA-3-METHYLADENINE GLYCOSYLASE"/>
    <property type="match status" value="1"/>
</dbReference>
<dbReference type="GO" id="GO:0043916">
    <property type="term" value="F:DNA-7-methylguanine glycosylase activity"/>
    <property type="evidence" value="ECO:0007669"/>
    <property type="project" value="TreeGrafter"/>
</dbReference>
<dbReference type="Gene3D" id="1.10.1670.40">
    <property type="match status" value="1"/>
</dbReference>
<dbReference type="GO" id="GO:0008725">
    <property type="term" value="F:DNA-3-methyladenine glycosylase activity"/>
    <property type="evidence" value="ECO:0007669"/>
    <property type="project" value="TreeGrafter"/>
</dbReference>
<dbReference type="PANTHER" id="PTHR43003">
    <property type="entry name" value="DNA-3-METHYLADENINE GLYCOSYLASE"/>
    <property type="match status" value="1"/>
</dbReference>
<dbReference type="GO" id="GO:0032993">
    <property type="term" value="C:protein-DNA complex"/>
    <property type="evidence" value="ECO:0007669"/>
    <property type="project" value="TreeGrafter"/>
</dbReference>
<dbReference type="GO" id="GO:0032131">
    <property type="term" value="F:alkylated DNA binding"/>
    <property type="evidence" value="ECO:0007669"/>
    <property type="project" value="TreeGrafter"/>
</dbReference>
<accession>A0A4Q7L227</accession>
<evidence type="ECO:0000256" key="2">
    <source>
        <dbReference type="ARBA" id="ARBA00023204"/>
    </source>
</evidence>
<dbReference type="InterPro" id="IPR011257">
    <property type="entry name" value="DNA_glycosylase"/>
</dbReference>
<dbReference type="Proteomes" id="UP000294257">
    <property type="component" value="Unassembled WGS sequence"/>
</dbReference>